<accession>A0A1I4GC33</accession>
<keyword evidence="2" id="KW-1185">Reference proteome</keyword>
<evidence type="ECO:0000313" key="1">
    <source>
        <dbReference type="EMBL" id="SFL27595.1"/>
    </source>
</evidence>
<sequence>MMLSSLKNLLKVMLFGLVIGANPVHAELLLSDPIVDSNYALPHQQKLFSFDKNGILVAGPIRRKGEPIDYSSILKKVYMEDGFLWTLTACYEAIDYCETPFRRYRNRDLYLEMLSEQDVISTRDLGGIEEVGKDTLIPLGFKIFMAPNTSDTNLVIITGSTNYLTHEMQRREDLLAKTAVEKWQSDELTPALFDGLFLARKNTPSFCYASTKDWATRKKVWIYVSPSGIYQCLPQALLSAIGLYPTGLDIPSITDRSQKYKYPTFADLLFSKLLYDKNFPKEGDKDAVRRFWEQNVDSVWHQLVKEQMKDGAQSSELK</sequence>
<organism evidence="1 2">
    <name type="scientific">Pseudovibrio ascidiaceicola</name>
    <dbReference type="NCBI Taxonomy" id="285279"/>
    <lineage>
        <taxon>Bacteria</taxon>
        <taxon>Pseudomonadati</taxon>
        <taxon>Pseudomonadota</taxon>
        <taxon>Alphaproteobacteria</taxon>
        <taxon>Hyphomicrobiales</taxon>
        <taxon>Stappiaceae</taxon>
        <taxon>Pseudovibrio</taxon>
    </lineage>
</organism>
<reference evidence="1 2" key="1">
    <citation type="submission" date="2016-10" db="EMBL/GenBank/DDBJ databases">
        <authorList>
            <person name="Varghese N."/>
            <person name="Submissions S."/>
        </authorList>
    </citation>
    <scope>NUCLEOTIDE SEQUENCE [LARGE SCALE GENOMIC DNA]</scope>
    <source>
        <strain evidence="1 2">DSM 16392</strain>
    </source>
</reference>
<evidence type="ECO:0000313" key="2">
    <source>
        <dbReference type="Proteomes" id="UP000199598"/>
    </source>
</evidence>
<dbReference type="Proteomes" id="UP000199598">
    <property type="component" value="Unassembled WGS sequence"/>
</dbReference>
<gene>
    <name evidence="1" type="ORF">SAMN04488518_1452</name>
</gene>
<name>A0A1I4GC33_9HYPH</name>
<protein>
    <submittedName>
        <fullName evidence="1">Uncharacterized protein</fullName>
    </submittedName>
</protein>
<dbReference type="EMBL" id="FOSK01000045">
    <property type="protein sequence ID" value="SFL27595.1"/>
    <property type="molecule type" value="Genomic_DNA"/>
</dbReference>
<comment type="caution">
    <text evidence="1">The sequence shown here is derived from an EMBL/GenBank/DDBJ whole genome shotgun (WGS) entry which is preliminary data.</text>
</comment>
<proteinExistence type="predicted"/>